<dbReference type="PRINTS" id="PR00037">
    <property type="entry name" value="HTHLACR"/>
</dbReference>
<dbReference type="Proteomes" id="UP000029669">
    <property type="component" value="Chromosome"/>
</dbReference>
<dbReference type="RefSeq" id="WP_049686013.1">
    <property type="nucleotide sequence ID" value="NZ_CP009170.1"/>
</dbReference>
<dbReference type="InterPro" id="IPR036390">
    <property type="entry name" value="WH_DNA-bd_sf"/>
</dbReference>
<keyword evidence="1" id="KW-0805">Transcription regulation</keyword>
<dbReference type="GO" id="GO:0003700">
    <property type="term" value="F:DNA-binding transcription factor activity"/>
    <property type="evidence" value="ECO:0007669"/>
    <property type="project" value="InterPro"/>
</dbReference>
<keyword evidence="6" id="KW-1185">Reference proteome</keyword>
<evidence type="ECO:0000259" key="4">
    <source>
        <dbReference type="PROSITE" id="PS51000"/>
    </source>
</evidence>
<dbReference type="eggNOG" id="COG1349">
    <property type="taxonomic scope" value="Bacteria"/>
</dbReference>
<dbReference type="SMART" id="SM01134">
    <property type="entry name" value="DeoRC"/>
    <property type="match status" value="1"/>
</dbReference>
<accession>A0A097AUG6</accession>
<reference evidence="6" key="1">
    <citation type="journal article" date="2015" name="Genome Announc.">
        <title>Whole-Genome Sequences of 80 Environmental and Clinical Isolates of Burkholderia pseudomallei.</title>
        <authorList>
            <person name="Johnson S.L."/>
            <person name="Baker A.L."/>
            <person name="Chain P.S."/>
            <person name="Currie B.J."/>
            <person name="Daligault H.E."/>
            <person name="Davenport K.W."/>
            <person name="Davis C.B."/>
            <person name="Inglis T.J."/>
            <person name="Kaestli M."/>
            <person name="Koren S."/>
            <person name="Mayo M."/>
            <person name="Merritt A.J."/>
            <person name="Price E.P."/>
            <person name="Sarovich D.S."/>
            <person name="Warner J."/>
            <person name="Rosovitz M.J."/>
        </authorList>
    </citation>
    <scope>NUCLEOTIDE SEQUENCE [LARGE SCALE GENOMIC DNA]</scope>
    <source>
        <strain evidence="6">DSM 2030</strain>
    </source>
</reference>
<dbReference type="OrthoDB" id="9797223at2"/>
<dbReference type="SMART" id="SM00420">
    <property type="entry name" value="HTH_DEOR"/>
    <property type="match status" value="1"/>
</dbReference>
<dbReference type="PROSITE" id="PS51000">
    <property type="entry name" value="HTH_DEOR_2"/>
    <property type="match status" value="1"/>
</dbReference>
<organism evidence="5 6">
    <name type="scientific">Thermoanaerobacter kivui</name>
    <name type="common">Acetogenium kivui</name>
    <dbReference type="NCBI Taxonomy" id="2325"/>
    <lineage>
        <taxon>Bacteria</taxon>
        <taxon>Bacillati</taxon>
        <taxon>Bacillota</taxon>
        <taxon>Clostridia</taxon>
        <taxon>Thermoanaerobacterales</taxon>
        <taxon>Thermoanaerobacteraceae</taxon>
        <taxon>Thermoanaerobacter</taxon>
    </lineage>
</organism>
<dbReference type="InterPro" id="IPR050313">
    <property type="entry name" value="Carb_Metab_HTH_regulators"/>
</dbReference>
<dbReference type="InterPro" id="IPR018356">
    <property type="entry name" value="Tscrpt_reg_HTH_DeoR_CS"/>
</dbReference>
<dbReference type="SUPFAM" id="SSF100950">
    <property type="entry name" value="NagB/RpiA/CoA transferase-like"/>
    <property type="match status" value="1"/>
</dbReference>
<name>A0A097AUG6_THEKI</name>
<proteinExistence type="predicted"/>
<dbReference type="AlphaFoldDB" id="A0A097AUG6"/>
<keyword evidence="3" id="KW-0804">Transcription</keyword>
<dbReference type="Gene3D" id="3.40.50.1360">
    <property type="match status" value="1"/>
</dbReference>
<dbReference type="InterPro" id="IPR036388">
    <property type="entry name" value="WH-like_DNA-bd_sf"/>
</dbReference>
<evidence type="ECO:0000256" key="2">
    <source>
        <dbReference type="ARBA" id="ARBA00023125"/>
    </source>
</evidence>
<sequence length="276" mass="30790">MNMSISDRMFGEERRLKIAEIISKDKSISVAELSKIFNVSESTIRRDLHVLEEKGFIQRTHGGAILNVGTHYEPAFFEKEDVELEAKRKIGKIAASMIEEGDSIILDAGTTTLEIARNLKNMKLTVVTNSPLIAIELSKHEDIELIVTGGIQRWRTKALVGPIAEMVIKQFKVDKAFIGTNAISFEDGLMTPDLIEANTKKAMCDVANEVYIVADHTKFGKKSFVKFADIKDITAIITDDEVDYEIVRKYEQANIDIVSFGKDENNDNDGNGESSD</sequence>
<dbReference type="Pfam" id="PF08220">
    <property type="entry name" value="HTH_DeoR"/>
    <property type="match status" value="1"/>
</dbReference>
<dbReference type="EMBL" id="CP009170">
    <property type="protein sequence ID" value="AIS53443.1"/>
    <property type="molecule type" value="Genomic_DNA"/>
</dbReference>
<dbReference type="HOGENOM" id="CLU_060699_1_3_9"/>
<dbReference type="InterPro" id="IPR014036">
    <property type="entry name" value="DeoR-like_C"/>
</dbReference>
<evidence type="ECO:0000313" key="5">
    <source>
        <dbReference type="EMBL" id="AIS53443.1"/>
    </source>
</evidence>
<evidence type="ECO:0000256" key="3">
    <source>
        <dbReference type="ARBA" id="ARBA00023163"/>
    </source>
</evidence>
<dbReference type="PANTHER" id="PTHR30363:SF44">
    <property type="entry name" value="AGA OPERON TRANSCRIPTIONAL REPRESSOR-RELATED"/>
    <property type="match status" value="1"/>
</dbReference>
<keyword evidence="2" id="KW-0238">DNA-binding</keyword>
<dbReference type="CDD" id="cd00090">
    <property type="entry name" value="HTH_ARSR"/>
    <property type="match status" value="1"/>
</dbReference>
<dbReference type="Pfam" id="PF00455">
    <property type="entry name" value="DeoRC"/>
    <property type="match status" value="1"/>
</dbReference>
<dbReference type="InterPro" id="IPR011991">
    <property type="entry name" value="ArsR-like_HTH"/>
</dbReference>
<protein>
    <submittedName>
        <fullName evidence="5">DeoR family transcriptional regulator, fructose operon transcriptional repressor</fullName>
    </submittedName>
</protein>
<dbReference type="GO" id="GO:0003677">
    <property type="term" value="F:DNA binding"/>
    <property type="evidence" value="ECO:0007669"/>
    <property type="project" value="UniProtKB-KW"/>
</dbReference>
<dbReference type="InterPro" id="IPR037171">
    <property type="entry name" value="NagB/RpiA_transferase-like"/>
</dbReference>
<dbReference type="Gene3D" id="1.10.10.10">
    <property type="entry name" value="Winged helix-like DNA-binding domain superfamily/Winged helix DNA-binding domain"/>
    <property type="match status" value="1"/>
</dbReference>
<feature type="domain" description="HTH deoR-type" evidence="4">
    <location>
        <begin position="11"/>
        <end position="66"/>
    </location>
</feature>
<dbReference type="InterPro" id="IPR001034">
    <property type="entry name" value="DeoR_HTH"/>
</dbReference>
<dbReference type="SUPFAM" id="SSF46785">
    <property type="entry name" value="Winged helix' DNA-binding domain"/>
    <property type="match status" value="1"/>
</dbReference>
<evidence type="ECO:0000256" key="1">
    <source>
        <dbReference type="ARBA" id="ARBA00023015"/>
    </source>
</evidence>
<evidence type="ECO:0000313" key="6">
    <source>
        <dbReference type="Proteomes" id="UP000029669"/>
    </source>
</evidence>
<dbReference type="PANTHER" id="PTHR30363">
    <property type="entry name" value="HTH-TYPE TRANSCRIPTIONAL REGULATOR SRLR-RELATED"/>
    <property type="match status" value="1"/>
</dbReference>
<dbReference type="STRING" id="2325.TKV_c23160"/>
<dbReference type="PROSITE" id="PS00894">
    <property type="entry name" value="HTH_DEOR_1"/>
    <property type="match status" value="1"/>
</dbReference>
<gene>
    <name evidence="5" type="ORF">TKV_c23160</name>
</gene>
<dbReference type="KEGG" id="tki:TKV_c23160"/>